<feature type="domain" description="SWIM-type" evidence="6">
    <location>
        <begin position="530"/>
        <end position="566"/>
    </location>
</feature>
<dbReference type="InterPro" id="IPR004330">
    <property type="entry name" value="FAR1_DNA_bnd_dom"/>
</dbReference>
<sequence length="908" mass="103136">MEYLENEHAFEELQETRANDVNEIVEPNKCEPALGMLFDNHEEMFAFYKAYGKQEGFPVKVRSTKKGTDGIVKYATFACGRSGKSESKSANALKPKPNVKNGCDAKIGGCLNEDGKWVLQTLNLQHNHGLSPDKARYFPCNRRISASAKKRIEMNDCAGIRIAQNFNSIVVGAGGYENVSFLEKDCRNFVDKTRRLQLEEGDAMALLKYFQKKQAECNGFFFSIDLDEEDRLKNVFWADSRSRAAYKYFGDVITFDTTYLTNKYDMPFAPFVGVNHHGQSILLGCRLISREDTETFTWLFEAWLSCMSDSPPLGIITDQDRAMQKAIENVFPTTRHRWCLWHIMKKVPEKLGAFKEREGIISSLLSAVYDSLSSDAFEEAWHCMITEYDLWDNDWLNGLYEERHRWVPCYLKGYFWAGMSTTQRSESMNAFFDGFVNSKTNLKQFVKQYENALRRKAELEWQADAKCFSKRTPCVSRYEMERQVEEVYTISKFKEFQEELTALMYCDISDSVGSIYQIIESFGQGRRGFFEVVFEEAECEVNCICSKFQFRGILCRHALAVLIRNSVELLPERYILSRWRKDVRRCYSKVKVCYGVQNLTIQQERYEKMCNAFSEVADIASDDENSYKTVLDWIEKAMKDLPKQIRCESVGKTNTGGASCSSNKQINSESVERTVIGEVSCSSNNVQLALNDPVVTRRKGRPPCLRKESSIRKKSVQKNKSAQKNKDLQENAPSSYHVPNEISTQGSNIATTLQEGSTIYGNLNQCGTMGYYNVPMYQSQFGGSNIYQPFPYNWHTQPVPPYTSQLHYSSPSMTYQGSQSENFQASGLGENKKRSSSGNKKRTSSGNEASGAGREKKKKGLGENKKRLSSRGSPGLGENKKRLSSRGSPVTKQMEGESGNEANGGGVK</sequence>
<feature type="compositionally biased region" description="Polar residues" evidence="5">
    <location>
        <begin position="805"/>
        <end position="825"/>
    </location>
</feature>
<evidence type="ECO:0000313" key="7">
    <source>
        <dbReference type="EMBL" id="KAK9183341.1"/>
    </source>
</evidence>
<dbReference type="SMART" id="SM00575">
    <property type="entry name" value="ZnF_PMZ"/>
    <property type="match status" value="1"/>
</dbReference>
<evidence type="ECO:0000256" key="5">
    <source>
        <dbReference type="SAM" id="MobiDB-lite"/>
    </source>
</evidence>
<protein>
    <recommendedName>
        <fullName evidence="6">SWIM-type domain-containing protein</fullName>
    </recommendedName>
</protein>
<evidence type="ECO:0000256" key="4">
    <source>
        <dbReference type="PROSITE-ProRule" id="PRU00325"/>
    </source>
</evidence>
<organism evidence="7 8">
    <name type="scientific">Citrus x changshan-huyou</name>
    <dbReference type="NCBI Taxonomy" id="2935761"/>
    <lineage>
        <taxon>Eukaryota</taxon>
        <taxon>Viridiplantae</taxon>
        <taxon>Streptophyta</taxon>
        <taxon>Embryophyta</taxon>
        <taxon>Tracheophyta</taxon>
        <taxon>Spermatophyta</taxon>
        <taxon>Magnoliopsida</taxon>
        <taxon>eudicotyledons</taxon>
        <taxon>Gunneridae</taxon>
        <taxon>Pentapetalae</taxon>
        <taxon>rosids</taxon>
        <taxon>malvids</taxon>
        <taxon>Sapindales</taxon>
        <taxon>Rutaceae</taxon>
        <taxon>Aurantioideae</taxon>
        <taxon>Citrus</taxon>
    </lineage>
</organism>
<accession>A0AAP0LV63</accession>
<evidence type="ECO:0000313" key="8">
    <source>
        <dbReference type="Proteomes" id="UP001428341"/>
    </source>
</evidence>
<dbReference type="PANTHER" id="PTHR47718">
    <property type="entry name" value="OS01G0519700 PROTEIN"/>
    <property type="match status" value="1"/>
</dbReference>
<proteinExistence type="predicted"/>
<dbReference type="InterPro" id="IPR018289">
    <property type="entry name" value="MULE_transposase_dom"/>
</dbReference>
<dbReference type="PANTHER" id="PTHR47718:SF13">
    <property type="entry name" value="OS09G0290500 PROTEIN"/>
    <property type="match status" value="1"/>
</dbReference>
<keyword evidence="2 4" id="KW-0863">Zinc-finger</keyword>
<dbReference type="Pfam" id="PF10551">
    <property type="entry name" value="MULE"/>
    <property type="match status" value="1"/>
</dbReference>
<dbReference type="GO" id="GO:0008270">
    <property type="term" value="F:zinc ion binding"/>
    <property type="evidence" value="ECO:0007669"/>
    <property type="project" value="UniProtKB-KW"/>
</dbReference>
<dbReference type="InterPro" id="IPR006564">
    <property type="entry name" value="Znf_PMZ"/>
</dbReference>
<dbReference type="Pfam" id="PF04434">
    <property type="entry name" value="SWIM"/>
    <property type="match status" value="1"/>
</dbReference>
<reference evidence="7 8" key="1">
    <citation type="submission" date="2024-05" db="EMBL/GenBank/DDBJ databases">
        <title>Haplotype-resolved chromosome-level genome assembly of Huyou (Citrus changshanensis).</title>
        <authorList>
            <person name="Miao C."/>
            <person name="Chen W."/>
            <person name="Wu Y."/>
            <person name="Wang L."/>
            <person name="Zhao S."/>
            <person name="Grierson D."/>
            <person name="Xu C."/>
            <person name="Chen K."/>
        </authorList>
    </citation>
    <scope>NUCLEOTIDE SEQUENCE [LARGE SCALE GENOMIC DNA]</scope>
    <source>
        <strain evidence="7">01-14</strain>
        <tissue evidence="7">Leaf</tissue>
    </source>
</reference>
<feature type="region of interest" description="Disordered" evidence="5">
    <location>
        <begin position="697"/>
        <end position="742"/>
    </location>
</feature>
<gene>
    <name evidence="7" type="ORF">WN944_026492</name>
</gene>
<dbReference type="Proteomes" id="UP001428341">
    <property type="component" value="Unassembled WGS sequence"/>
</dbReference>
<feature type="region of interest" description="Disordered" evidence="5">
    <location>
        <begin position="805"/>
        <end position="908"/>
    </location>
</feature>
<dbReference type="PROSITE" id="PS50966">
    <property type="entry name" value="ZF_SWIM"/>
    <property type="match status" value="1"/>
</dbReference>
<evidence type="ECO:0000256" key="1">
    <source>
        <dbReference type="ARBA" id="ARBA00022723"/>
    </source>
</evidence>
<keyword evidence="1" id="KW-0479">Metal-binding</keyword>
<feature type="compositionally biased region" description="Basic residues" evidence="5">
    <location>
        <begin position="712"/>
        <end position="723"/>
    </location>
</feature>
<comment type="caution">
    <text evidence="7">The sequence shown here is derived from an EMBL/GenBank/DDBJ whole genome shotgun (WGS) entry which is preliminary data.</text>
</comment>
<evidence type="ECO:0000259" key="6">
    <source>
        <dbReference type="PROSITE" id="PS50966"/>
    </source>
</evidence>
<keyword evidence="3" id="KW-0862">Zinc</keyword>
<keyword evidence="8" id="KW-1185">Reference proteome</keyword>
<dbReference type="Pfam" id="PF03101">
    <property type="entry name" value="FAR1"/>
    <property type="match status" value="1"/>
</dbReference>
<dbReference type="EMBL" id="JBCGBO010000024">
    <property type="protein sequence ID" value="KAK9183341.1"/>
    <property type="molecule type" value="Genomic_DNA"/>
</dbReference>
<name>A0AAP0LV63_9ROSI</name>
<dbReference type="AlphaFoldDB" id="A0AAP0LV63"/>
<dbReference type="InterPro" id="IPR007527">
    <property type="entry name" value="Znf_SWIM"/>
</dbReference>
<evidence type="ECO:0000256" key="3">
    <source>
        <dbReference type="ARBA" id="ARBA00022833"/>
    </source>
</evidence>
<evidence type="ECO:0000256" key="2">
    <source>
        <dbReference type="ARBA" id="ARBA00022771"/>
    </source>
</evidence>